<dbReference type="Proteomes" id="UP000887458">
    <property type="component" value="Unassembled WGS sequence"/>
</dbReference>
<reference evidence="1 2" key="1">
    <citation type="journal article" date="2018" name="J. Allergy Clin. Immunol.">
        <title>High-quality assembly of Dermatophagoides pteronyssinus genome and transcriptome reveals a wide range of novel allergens.</title>
        <authorList>
            <person name="Liu X.Y."/>
            <person name="Yang K.Y."/>
            <person name="Wang M.Q."/>
            <person name="Kwok J.S."/>
            <person name="Zeng X."/>
            <person name="Yang Z."/>
            <person name="Xiao X.J."/>
            <person name="Lau C.P."/>
            <person name="Li Y."/>
            <person name="Huang Z.M."/>
            <person name="Ba J.G."/>
            <person name="Yim A.K."/>
            <person name="Ouyang C.Y."/>
            <person name="Ngai S.M."/>
            <person name="Chan T.F."/>
            <person name="Leung E.L."/>
            <person name="Liu L."/>
            <person name="Liu Z.G."/>
            <person name="Tsui S.K."/>
        </authorList>
    </citation>
    <scope>NUCLEOTIDE SEQUENCE [LARGE SCALE GENOMIC DNA]</scope>
    <source>
        <strain evidence="1">Derp</strain>
    </source>
</reference>
<reference evidence="1 2" key="2">
    <citation type="journal article" date="2022" name="Mol. Biol. Evol.">
        <title>Comparative Genomics Reveals Insights into the Divergent Evolution of Astigmatic Mites and Household Pest Adaptations.</title>
        <authorList>
            <person name="Xiong Q."/>
            <person name="Wan A.T."/>
            <person name="Liu X."/>
            <person name="Fung C.S."/>
            <person name="Xiao X."/>
            <person name="Malainual N."/>
            <person name="Hou J."/>
            <person name="Wang L."/>
            <person name="Wang M."/>
            <person name="Yang K.Y."/>
            <person name="Cui Y."/>
            <person name="Leung E.L."/>
            <person name="Nong W."/>
            <person name="Shin S.K."/>
            <person name="Au S.W."/>
            <person name="Jeong K.Y."/>
            <person name="Chew F.T."/>
            <person name="Hui J.H."/>
            <person name="Leung T.F."/>
            <person name="Tungtrongchitr A."/>
            <person name="Zhong N."/>
            <person name="Liu Z."/>
            <person name="Tsui S.K."/>
        </authorList>
    </citation>
    <scope>NUCLEOTIDE SEQUENCE [LARGE SCALE GENOMIC DNA]</scope>
    <source>
        <strain evidence="1">Derp</strain>
    </source>
</reference>
<protein>
    <submittedName>
        <fullName evidence="1">Uncharacterized protein</fullName>
    </submittedName>
</protein>
<evidence type="ECO:0000313" key="1">
    <source>
        <dbReference type="EMBL" id="KAH9418434.1"/>
    </source>
</evidence>
<keyword evidence="2" id="KW-1185">Reference proteome</keyword>
<dbReference type="EMBL" id="NJHN03000063">
    <property type="protein sequence ID" value="KAH9418434.1"/>
    <property type="molecule type" value="Genomic_DNA"/>
</dbReference>
<comment type="caution">
    <text evidence="1">The sequence shown here is derived from an EMBL/GenBank/DDBJ whole genome shotgun (WGS) entry which is preliminary data.</text>
</comment>
<accession>A0ABQ8J7A9</accession>
<proteinExistence type="predicted"/>
<gene>
    <name evidence="1" type="ORF">DERP_011296</name>
</gene>
<sequence length="71" mass="7883">MVVPKHFYYHYYYIPKEQNTIELFSSFVKPTPATHSIALELAVAATSEAYNFAIAASFINGRPASDNLAAL</sequence>
<evidence type="ECO:0000313" key="2">
    <source>
        <dbReference type="Proteomes" id="UP000887458"/>
    </source>
</evidence>
<organism evidence="1 2">
    <name type="scientific">Dermatophagoides pteronyssinus</name>
    <name type="common">European house dust mite</name>
    <dbReference type="NCBI Taxonomy" id="6956"/>
    <lineage>
        <taxon>Eukaryota</taxon>
        <taxon>Metazoa</taxon>
        <taxon>Ecdysozoa</taxon>
        <taxon>Arthropoda</taxon>
        <taxon>Chelicerata</taxon>
        <taxon>Arachnida</taxon>
        <taxon>Acari</taxon>
        <taxon>Acariformes</taxon>
        <taxon>Sarcoptiformes</taxon>
        <taxon>Astigmata</taxon>
        <taxon>Psoroptidia</taxon>
        <taxon>Analgoidea</taxon>
        <taxon>Pyroglyphidae</taxon>
        <taxon>Dermatophagoidinae</taxon>
        <taxon>Dermatophagoides</taxon>
    </lineage>
</organism>
<name>A0ABQ8J7A9_DERPT</name>